<dbReference type="GO" id="GO:0032259">
    <property type="term" value="P:methylation"/>
    <property type="evidence" value="ECO:0007669"/>
    <property type="project" value="UniProtKB-KW"/>
</dbReference>
<feature type="active site" evidence="6">
    <location>
        <position position="393"/>
    </location>
</feature>
<comment type="similarity">
    <text evidence="1">Belongs to the CFA/CMAS family.</text>
</comment>
<dbReference type="Proteomes" id="UP000601768">
    <property type="component" value="Unassembled WGS sequence"/>
</dbReference>
<evidence type="ECO:0000313" key="7">
    <source>
        <dbReference type="EMBL" id="MBC3764426.1"/>
    </source>
</evidence>
<evidence type="ECO:0000256" key="3">
    <source>
        <dbReference type="ARBA" id="ARBA00022679"/>
    </source>
</evidence>
<dbReference type="Gene3D" id="3.40.50.150">
    <property type="entry name" value="Vaccinia Virus protein VP39"/>
    <property type="match status" value="1"/>
</dbReference>
<keyword evidence="3" id="KW-0808">Transferase</keyword>
<evidence type="ECO:0000256" key="5">
    <source>
        <dbReference type="ARBA" id="ARBA00023098"/>
    </source>
</evidence>
<keyword evidence="2 7" id="KW-0489">Methyltransferase</keyword>
<accession>A0A8J6IRU5</accession>
<dbReference type="InterPro" id="IPR029063">
    <property type="entry name" value="SAM-dependent_MTases_sf"/>
</dbReference>
<organism evidence="7 8">
    <name type="scientific">Neptunicella marina</name>
    <dbReference type="NCBI Taxonomy" id="2125989"/>
    <lineage>
        <taxon>Bacteria</taxon>
        <taxon>Pseudomonadati</taxon>
        <taxon>Pseudomonadota</taxon>
        <taxon>Gammaproteobacteria</taxon>
        <taxon>Alteromonadales</taxon>
        <taxon>Alteromonadaceae</taxon>
        <taxon>Neptunicella</taxon>
    </lineage>
</organism>
<dbReference type="RefSeq" id="WP_186504900.1">
    <property type="nucleotide sequence ID" value="NZ_JACNEP010000001.1"/>
</dbReference>
<comment type="caution">
    <text evidence="7">The sequence shown here is derived from an EMBL/GenBank/DDBJ whole genome shotgun (WGS) entry which is preliminary data.</text>
</comment>
<dbReference type="InterPro" id="IPR003333">
    <property type="entry name" value="CMAS"/>
</dbReference>
<gene>
    <name evidence="7" type="ORF">H8B19_00935</name>
</gene>
<dbReference type="SUPFAM" id="SSF53335">
    <property type="entry name" value="S-adenosyl-L-methionine-dependent methyltransferases"/>
    <property type="match status" value="1"/>
</dbReference>
<sequence length="415" mass="47242">MANSDISLTSSKSSNSFVQSVSRKLVFAKLNALRFGQLTVKEGSEKFQFGSVQSDYPHLVAEIDVADNNFYVEVMLGGSIGAAESYMSGDWRSPNLVALVELLVANSDALDGLEKITALFTQPLARLLHWYRRNTPKGSRRNIAAHYDLGNEFFSLFLDPTMMYSAGIFPHENATMQQASEHKLKVICDKLELSEEDHLLEIGTGWGAMAIYAAKHYGCKVTTTTISQQQYLHAKQWVEREGLTDRITLLQSDYRDLQGQFDKLVSVEMIEAIGWRYLPVFFKRCHQLIKPGGLMLLQSITIAEQRYEKAKFRVDFIQKYIFPGGFLPSVQALLTAMRDASDFRLVNQQDYAEHYARTLACWEQAFHVNRDKIKALGFNDEFMRMWHFYLAYCQGGFNQRSIGVSHVLMARPFVA</sequence>
<dbReference type="PANTHER" id="PTHR43667:SF2">
    <property type="entry name" value="FATTY ACID C-METHYL TRANSFERASE"/>
    <property type="match status" value="1"/>
</dbReference>
<keyword evidence="8" id="KW-1185">Reference proteome</keyword>
<dbReference type="GO" id="GO:0008610">
    <property type="term" value="P:lipid biosynthetic process"/>
    <property type="evidence" value="ECO:0007669"/>
    <property type="project" value="InterPro"/>
</dbReference>
<dbReference type="InterPro" id="IPR050723">
    <property type="entry name" value="CFA/CMAS"/>
</dbReference>
<dbReference type="PIRSF" id="PIRSF003085">
    <property type="entry name" value="CMAS"/>
    <property type="match status" value="1"/>
</dbReference>
<evidence type="ECO:0000256" key="1">
    <source>
        <dbReference type="ARBA" id="ARBA00010815"/>
    </source>
</evidence>
<evidence type="ECO:0000256" key="6">
    <source>
        <dbReference type="PIRSR" id="PIRSR003085-1"/>
    </source>
</evidence>
<reference evidence="7" key="2">
    <citation type="submission" date="2020-08" db="EMBL/GenBank/DDBJ databases">
        <authorList>
            <person name="Lai Q."/>
        </authorList>
    </citation>
    <scope>NUCLEOTIDE SEQUENCE</scope>
    <source>
        <strain evidence="7">S27-2</strain>
    </source>
</reference>
<dbReference type="EMBL" id="JACNEP010000001">
    <property type="protein sequence ID" value="MBC3764426.1"/>
    <property type="molecule type" value="Genomic_DNA"/>
</dbReference>
<dbReference type="AlphaFoldDB" id="A0A8J6IRU5"/>
<dbReference type="CDD" id="cd02440">
    <property type="entry name" value="AdoMet_MTases"/>
    <property type="match status" value="1"/>
</dbReference>
<dbReference type="Pfam" id="PF02353">
    <property type="entry name" value="CMAS"/>
    <property type="match status" value="1"/>
</dbReference>
<reference evidence="7" key="1">
    <citation type="journal article" date="2018" name="Int. J. Syst. Evol. Microbiol.">
        <title>Neptunicella marina gen. nov., sp. nov., isolated from surface seawater.</title>
        <authorList>
            <person name="Liu X."/>
            <person name="Lai Q."/>
            <person name="Du Y."/>
            <person name="Zhang X."/>
            <person name="Liu Z."/>
            <person name="Sun F."/>
            <person name="Shao Z."/>
        </authorList>
    </citation>
    <scope>NUCLEOTIDE SEQUENCE</scope>
    <source>
        <strain evidence="7">S27-2</strain>
    </source>
</reference>
<dbReference type="PANTHER" id="PTHR43667">
    <property type="entry name" value="CYCLOPROPANE-FATTY-ACYL-PHOSPHOLIPID SYNTHASE"/>
    <property type="match status" value="1"/>
</dbReference>
<name>A0A8J6IRU5_9ALTE</name>
<dbReference type="GO" id="GO:0008168">
    <property type="term" value="F:methyltransferase activity"/>
    <property type="evidence" value="ECO:0007669"/>
    <property type="project" value="UniProtKB-KW"/>
</dbReference>
<evidence type="ECO:0000313" key="8">
    <source>
        <dbReference type="Proteomes" id="UP000601768"/>
    </source>
</evidence>
<protein>
    <submittedName>
        <fullName evidence="7">Class I SAM-dependent methyltransferase</fullName>
    </submittedName>
</protein>
<keyword evidence="5" id="KW-0443">Lipid metabolism</keyword>
<evidence type="ECO:0000256" key="2">
    <source>
        <dbReference type="ARBA" id="ARBA00022603"/>
    </source>
</evidence>
<evidence type="ECO:0000256" key="4">
    <source>
        <dbReference type="ARBA" id="ARBA00022691"/>
    </source>
</evidence>
<keyword evidence="4" id="KW-0949">S-adenosyl-L-methionine</keyword>
<proteinExistence type="inferred from homology"/>